<protein>
    <submittedName>
        <fullName evidence="2">Uncharacterized protein</fullName>
    </submittedName>
</protein>
<dbReference type="EMBL" id="JXQW01000025">
    <property type="protein sequence ID" value="KIQ00807.1"/>
    <property type="molecule type" value="Genomic_DNA"/>
</dbReference>
<feature type="chain" id="PRO_5002213980" evidence="1">
    <location>
        <begin position="28"/>
        <end position="102"/>
    </location>
</feature>
<evidence type="ECO:0000313" key="2">
    <source>
        <dbReference type="EMBL" id="KIQ00807.1"/>
    </source>
</evidence>
<comment type="caution">
    <text evidence="2">The sequence shown here is derived from an EMBL/GenBank/DDBJ whole genome shotgun (WGS) entry which is preliminary data.</text>
</comment>
<keyword evidence="1" id="KW-0732">Signal</keyword>
<dbReference type="RefSeq" id="WP_042553792.1">
    <property type="nucleotide sequence ID" value="NZ_JXQW01000025.1"/>
</dbReference>
<accession>A0A0D0JYM8</accession>
<proteinExistence type="predicted"/>
<name>A0A0D0JYM8_9PSED</name>
<dbReference type="AlphaFoldDB" id="A0A0D0JYM8"/>
<organism evidence="2 3">
    <name type="scientific">Pseudomonas fulva</name>
    <dbReference type="NCBI Taxonomy" id="47880"/>
    <lineage>
        <taxon>Bacteria</taxon>
        <taxon>Pseudomonadati</taxon>
        <taxon>Pseudomonadota</taxon>
        <taxon>Gammaproteobacteria</taxon>
        <taxon>Pseudomonadales</taxon>
        <taxon>Pseudomonadaceae</taxon>
        <taxon>Pseudomonas</taxon>
    </lineage>
</organism>
<feature type="signal peptide" evidence="1">
    <location>
        <begin position="1"/>
        <end position="27"/>
    </location>
</feature>
<gene>
    <name evidence="2" type="ORF">RU08_10690</name>
</gene>
<sequence length="102" mass="11366">MPSTSRNNLYPSILLLGALLTSGQAFAEMAGGEVGIRLAVHSACQVDSLAESQGLLLTNHDCRDGYRIRYQNADTRIDREALAQTVTRLDERSPRSRIELYW</sequence>
<reference evidence="2 3" key="1">
    <citation type="submission" date="2014-12" db="EMBL/GenBank/DDBJ databases">
        <title>16Stimator: statistical estimation of ribosomal gene copy numbers from draft genome assemblies.</title>
        <authorList>
            <person name="Perisin M.A."/>
            <person name="Vetter M."/>
            <person name="Gilbert J.A."/>
            <person name="Bergelson J."/>
        </authorList>
    </citation>
    <scope>NUCLEOTIDE SEQUENCE [LARGE SCALE GENOMIC DNA]</scope>
    <source>
        <strain evidence="2 3">MEJ086</strain>
    </source>
</reference>
<dbReference type="OrthoDB" id="9857127at2"/>
<dbReference type="Proteomes" id="UP000032068">
    <property type="component" value="Unassembled WGS sequence"/>
</dbReference>
<evidence type="ECO:0000313" key="3">
    <source>
        <dbReference type="Proteomes" id="UP000032068"/>
    </source>
</evidence>
<evidence type="ECO:0000256" key="1">
    <source>
        <dbReference type="SAM" id="SignalP"/>
    </source>
</evidence>